<dbReference type="InterPro" id="IPR036568">
    <property type="entry name" value="GGCT-like_sf"/>
</dbReference>
<dbReference type="GO" id="GO:0005737">
    <property type="term" value="C:cytoplasm"/>
    <property type="evidence" value="ECO:0007669"/>
    <property type="project" value="TreeGrafter"/>
</dbReference>
<evidence type="ECO:0000313" key="3">
    <source>
        <dbReference type="EMBL" id="CAE0702618.1"/>
    </source>
</evidence>
<dbReference type="AlphaFoldDB" id="A0A7S4A4B5"/>
<proteinExistence type="predicted"/>
<dbReference type="OrthoDB" id="1933483at2759"/>
<dbReference type="EC" id="4.3.2.7" evidence="1"/>
<dbReference type="GO" id="GO:0061928">
    <property type="term" value="F:glutathione specific gamma-glutamylcyclotransferase activity"/>
    <property type="evidence" value="ECO:0007669"/>
    <property type="project" value="UniProtKB-EC"/>
</dbReference>
<evidence type="ECO:0000256" key="2">
    <source>
        <dbReference type="ARBA" id="ARBA00023239"/>
    </source>
</evidence>
<dbReference type="EMBL" id="CAKKNE010000003">
    <property type="protein sequence ID" value="CAH0371630.1"/>
    <property type="molecule type" value="Genomic_DNA"/>
</dbReference>
<reference evidence="4" key="2">
    <citation type="submission" date="2021-11" db="EMBL/GenBank/DDBJ databases">
        <authorList>
            <consortium name="Genoscope - CEA"/>
            <person name="William W."/>
        </authorList>
    </citation>
    <scope>NUCLEOTIDE SEQUENCE</scope>
</reference>
<keyword evidence="5" id="KW-1185">Reference proteome</keyword>
<evidence type="ECO:0000313" key="5">
    <source>
        <dbReference type="Proteomes" id="UP000789595"/>
    </source>
</evidence>
<accession>A0A7S4A4B5</accession>
<dbReference type="GO" id="GO:0006751">
    <property type="term" value="P:glutathione catabolic process"/>
    <property type="evidence" value="ECO:0007669"/>
    <property type="project" value="InterPro"/>
</dbReference>
<organism evidence="3">
    <name type="scientific">Pelagomonas calceolata</name>
    <dbReference type="NCBI Taxonomy" id="35677"/>
    <lineage>
        <taxon>Eukaryota</taxon>
        <taxon>Sar</taxon>
        <taxon>Stramenopiles</taxon>
        <taxon>Ochrophyta</taxon>
        <taxon>Pelagophyceae</taxon>
        <taxon>Pelagomonadales</taxon>
        <taxon>Pelagomonadaceae</taxon>
        <taxon>Pelagomonas</taxon>
    </lineage>
</organism>
<dbReference type="EMBL" id="HBIW01020954">
    <property type="protein sequence ID" value="CAE0702618.1"/>
    <property type="molecule type" value="Transcribed_RNA"/>
</dbReference>
<dbReference type="InterPro" id="IPR013024">
    <property type="entry name" value="GGCT-like"/>
</dbReference>
<reference evidence="3" key="1">
    <citation type="submission" date="2021-01" db="EMBL/GenBank/DDBJ databases">
        <authorList>
            <person name="Corre E."/>
            <person name="Pelletier E."/>
            <person name="Niang G."/>
            <person name="Scheremetjew M."/>
            <person name="Finn R."/>
            <person name="Kale V."/>
            <person name="Holt S."/>
            <person name="Cochrane G."/>
            <person name="Meng A."/>
            <person name="Brown T."/>
            <person name="Cohen L."/>
        </authorList>
    </citation>
    <scope>NUCLEOTIDE SEQUENCE</scope>
    <source>
        <strain evidence="3">CCMP1756</strain>
    </source>
</reference>
<dbReference type="Pfam" id="PF04752">
    <property type="entry name" value="ChaC"/>
    <property type="match status" value="1"/>
</dbReference>
<dbReference type="InterPro" id="IPR006840">
    <property type="entry name" value="ChaC"/>
</dbReference>
<dbReference type="CDD" id="cd06661">
    <property type="entry name" value="GGCT_like"/>
    <property type="match status" value="1"/>
</dbReference>
<protein>
    <recommendedName>
        <fullName evidence="1">glutathione-specific gamma-glutamylcyclotransferase</fullName>
        <ecNumber evidence="1">4.3.2.7</ecNumber>
    </recommendedName>
</protein>
<dbReference type="PANTHER" id="PTHR12192">
    <property type="entry name" value="CATION TRANSPORT PROTEIN CHAC-RELATED"/>
    <property type="match status" value="1"/>
</dbReference>
<keyword evidence="2" id="KW-0456">Lyase</keyword>
<dbReference type="Proteomes" id="UP000789595">
    <property type="component" value="Unassembled WGS sequence"/>
</dbReference>
<name>A0A7S4A4B5_9STRA</name>
<evidence type="ECO:0000256" key="1">
    <source>
        <dbReference type="ARBA" id="ARBA00012344"/>
    </source>
</evidence>
<sequence length="209" mass="22501">MSTAPVWDAKNGVYVGNRAAGSDDVPSPLWIFGYGSLCWKTEFPHVEKCTGRVRGLTRYFAQRSQDHRGTPAAPGLVATVVRDEDLVKLALQDEGYTGSCVGTAYRVADADARQVLDDLDFREKGGYTREVVSVVHAGGTLDALLYRGTVDNPNFDASAIKDLDAAALTIKDAVGPSGPNRDYLLNLATWLSEVGEEDAHVAALVDRIS</sequence>
<gene>
    <name evidence="3" type="ORF">PCAL00307_LOCUS18063</name>
    <name evidence="4" type="ORF">PECAL_3P15810</name>
</gene>
<dbReference type="PANTHER" id="PTHR12192:SF2">
    <property type="entry name" value="GLUTATHIONE-SPECIFIC GAMMA-GLUTAMYLCYCLOTRANSFERASE 2"/>
    <property type="match status" value="1"/>
</dbReference>
<evidence type="ECO:0000313" key="4">
    <source>
        <dbReference type="EMBL" id="CAH0371630.1"/>
    </source>
</evidence>
<dbReference type="Gene3D" id="3.10.490.10">
    <property type="entry name" value="Gamma-glutamyl cyclotransferase-like"/>
    <property type="match status" value="1"/>
</dbReference>
<dbReference type="SUPFAM" id="SSF110857">
    <property type="entry name" value="Gamma-glutamyl cyclotransferase-like"/>
    <property type="match status" value="1"/>
</dbReference>